<sequence length="79" mass="9342">MYLNNVTIKEKVKLNRLQDVLIEKQKNYLTLEAQEQQYKKNEHDDTELIAKMQITVNEVDDAGKALNNYKARLKAEYQI</sequence>
<protein>
    <submittedName>
        <fullName evidence="2">Uncharacterized protein</fullName>
    </submittedName>
</protein>
<feature type="coiled-coil region" evidence="1">
    <location>
        <begin position="14"/>
        <end position="41"/>
    </location>
</feature>
<dbReference type="Proteomes" id="UP001214530">
    <property type="component" value="Chromosome"/>
</dbReference>
<evidence type="ECO:0000313" key="2">
    <source>
        <dbReference type="EMBL" id="WEK17832.1"/>
    </source>
</evidence>
<evidence type="ECO:0000256" key="1">
    <source>
        <dbReference type="SAM" id="Coils"/>
    </source>
</evidence>
<organism evidence="2 3">
    <name type="scientific">Candidatus Pedobacter colombiensis</name>
    <dbReference type="NCBI Taxonomy" id="3121371"/>
    <lineage>
        <taxon>Bacteria</taxon>
        <taxon>Pseudomonadati</taxon>
        <taxon>Bacteroidota</taxon>
        <taxon>Sphingobacteriia</taxon>
        <taxon>Sphingobacteriales</taxon>
        <taxon>Sphingobacteriaceae</taxon>
        <taxon>Pedobacter</taxon>
    </lineage>
</organism>
<evidence type="ECO:0000313" key="3">
    <source>
        <dbReference type="Proteomes" id="UP001214530"/>
    </source>
</evidence>
<gene>
    <name evidence="2" type="ORF">P0Y49_13595</name>
</gene>
<keyword evidence="1" id="KW-0175">Coiled coil</keyword>
<reference evidence="2" key="1">
    <citation type="submission" date="2023-03" db="EMBL/GenBank/DDBJ databases">
        <title>Andean soil-derived lignocellulolytic bacterial consortium as a source of novel taxa and putative plastic-active enzymes.</title>
        <authorList>
            <person name="Diaz-Garcia L."/>
            <person name="Chuvochina M."/>
            <person name="Feuerriegel G."/>
            <person name="Bunk B."/>
            <person name="Sproer C."/>
            <person name="Streit W.R."/>
            <person name="Rodriguez L.M."/>
            <person name="Overmann J."/>
            <person name="Jimenez D.J."/>
        </authorList>
    </citation>
    <scope>NUCLEOTIDE SEQUENCE</scope>
    <source>
        <strain evidence="2">MAG 3858</strain>
    </source>
</reference>
<name>A0AAJ5W782_9SPHI</name>
<dbReference type="EMBL" id="CP119313">
    <property type="protein sequence ID" value="WEK17832.1"/>
    <property type="molecule type" value="Genomic_DNA"/>
</dbReference>
<dbReference type="AlphaFoldDB" id="A0AAJ5W782"/>
<accession>A0AAJ5W782</accession>
<proteinExistence type="predicted"/>